<organism evidence="2 3">
    <name type="scientific">Actinokineospora diospyrosa</name>
    <dbReference type="NCBI Taxonomy" id="103728"/>
    <lineage>
        <taxon>Bacteria</taxon>
        <taxon>Bacillati</taxon>
        <taxon>Actinomycetota</taxon>
        <taxon>Actinomycetes</taxon>
        <taxon>Pseudonocardiales</taxon>
        <taxon>Pseudonocardiaceae</taxon>
        <taxon>Actinokineospora</taxon>
    </lineage>
</organism>
<proteinExistence type="predicted"/>
<accession>A0ABT1IJG7</accession>
<gene>
    <name evidence="2" type="ORF">LV75_005214</name>
</gene>
<evidence type="ECO:0000313" key="2">
    <source>
        <dbReference type="EMBL" id="MCP2272688.1"/>
    </source>
</evidence>
<feature type="region of interest" description="Disordered" evidence="1">
    <location>
        <begin position="143"/>
        <end position="162"/>
    </location>
</feature>
<comment type="caution">
    <text evidence="2">The sequence shown here is derived from an EMBL/GenBank/DDBJ whole genome shotgun (WGS) entry which is preliminary data.</text>
</comment>
<keyword evidence="3" id="KW-1185">Reference proteome</keyword>
<evidence type="ECO:0000313" key="3">
    <source>
        <dbReference type="Proteomes" id="UP001205185"/>
    </source>
</evidence>
<dbReference type="Proteomes" id="UP001205185">
    <property type="component" value="Unassembled WGS sequence"/>
</dbReference>
<evidence type="ECO:0000256" key="1">
    <source>
        <dbReference type="SAM" id="MobiDB-lite"/>
    </source>
</evidence>
<sequence length="199" mass="21429">MLVERTKRVLAGQAAAQGFRPEHRVIVGFGRRTDPAQITARAVLADSVRQAFRAAGRRRRALPATRRRPAADLVWLVSDDVHRVVVRRGYGRPPTGSFQPTGVRAKEVDTTAWLFTRQPASAGPDLPRQQGDGQCCESLHAMTGHRSREGRRGQPRCSGAPPSGMGSAGCSCWLMMNHTPAGTLCTAVGAVISGPLLGW</sequence>
<protein>
    <submittedName>
        <fullName evidence="2">Uncharacterized protein</fullName>
    </submittedName>
</protein>
<name>A0ABT1IJG7_9PSEU</name>
<reference evidence="2 3" key="1">
    <citation type="submission" date="2022-06" db="EMBL/GenBank/DDBJ databases">
        <title>Genomic Encyclopedia of Archaeal and Bacterial Type Strains, Phase II (KMG-II): from individual species to whole genera.</title>
        <authorList>
            <person name="Goeker M."/>
        </authorList>
    </citation>
    <scope>NUCLEOTIDE SEQUENCE [LARGE SCALE GENOMIC DNA]</scope>
    <source>
        <strain evidence="2 3">DSM 44255</strain>
    </source>
</reference>
<dbReference type="EMBL" id="JAMTCO010000013">
    <property type="protein sequence ID" value="MCP2272688.1"/>
    <property type="molecule type" value="Genomic_DNA"/>
</dbReference>